<dbReference type="Gene3D" id="3.40.50.10490">
    <property type="entry name" value="Glucose-6-phosphate isomerase like protein, domain 1"/>
    <property type="match status" value="2"/>
</dbReference>
<dbReference type="CDD" id="cd05637">
    <property type="entry name" value="SIS_PGI_PMI_2"/>
    <property type="match status" value="1"/>
</dbReference>
<evidence type="ECO:0000313" key="4">
    <source>
        <dbReference type="EMBL" id="SVD23313.1"/>
    </source>
</evidence>
<dbReference type="GO" id="GO:0004347">
    <property type="term" value="F:glucose-6-phosphate isomerase activity"/>
    <property type="evidence" value="ECO:0007669"/>
    <property type="project" value="InterPro"/>
</dbReference>
<dbReference type="GO" id="GO:0005975">
    <property type="term" value="P:carbohydrate metabolic process"/>
    <property type="evidence" value="ECO:0007669"/>
    <property type="project" value="InterPro"/>
</dbReference>
<reference evidence="4" key="1">
    <citation type="submission" date="2018-05" db="EMBL/GenBank/DDBJ databases">
        <authorList>
            <person name="Lanie J.A."/>
            <person name="Ng W.-L."/>
            <person name="Kazmierczak K.M."/>
            <person name="Andrzejewski T.M."/>
            <person name="Davidsen T.M."/>
            <person name="Wayne K.J."/>
            <person name="Tettelin H."/>
            <person name="Glass J.I."/>
            <person name="Rusch D."/>
            <person name="Podicherti R."/>
            <person name="Tsui H.-C.T."/>
            <person name="Winkler M.E."/>
        </authorList>
    </citation>
    <scope>NUCLEOTIDE SEQUENCE</scope>
</reference>
<protein>
    <recommendedName>
        <fullName evidence="3">SIS domain-containing protein</fullName>
    </recommendedName>
</protein>
<dbReference type="EMBL" id="UINC01137770">
    <property type="protein sequence ID" value="SVD23313.1"/>
    <property type="molecule type" value="Genomic_DNA"/>
</dbReference>
<comment type="similarity">
    <text evidence="1">Belongs to the PGI/PMI family.</text>
</comment>
<feature type="non-terminal residue" evidence="4">
    <location>
        <position position="1"/>
    </location>
</feature>
<dbReference type="AlphaFoldDB" id="A0A382TMY7"/>
<dbReference type="Pfam" id="PF10432">
    <property type="entry name" value="bact-PGI_C"/>
    <property type="match status" value="1"/>
</dbReference>
<evidence type="ECO:0000259" key="3">
    <source>
        <dbReference type="PROSITE" id="PS51464"/>
    </source>
</evidence>
<dbReference type="Pfam" id="PF01380">
    <property type="entry name" value="SIS"/>
    <property type="match status" value="1"/>
</dbReference>
<proteinExistence type="inferred from homology"/>
<evidence type="ECO:0000256" key="2">
    <source>
        <dbReference type="ARBA" id="ARBA00023235"/>
    </source>
</evidence>
<sequence length="300" mass="33872">KKMYETYDYWPKLAKEYYEKDFSKLEIDDVDHIVFAGMGGSGIIGDIISSILSKTNIHVNVVKGYLLPKTVDSNTLVVATSISGNTDEVLSILKNSENSKAKFISFSSDGNLEKISIENNIKHVKISQAHSPRASLPSFLYSILNVLENVIPIKKNDIVESISKLEKTQKLISSSNLNEKNPSLSLANWIKNIPIIYYPSGLHAAAIRFKNSLQENAKVHAISEDVIEACHNGIVAWENKTSVQPILIQGHDDYIKTKERWKIFKEFLQSRQIDFKEVNSDEGNILSKIMYLIYLLDYST</sequence>
<evidence type="ECO:0000256" key="1">
    <source>
        <dbReference type="ARBA" id="ARBA00010523"/>
    </source>
</evidence>
<dbReference type="InterPro" id="IPR046348">
    <property type="entry name" value="SIS_dom_sf"/>
</dbReference>
<name>A0A382TMY7_9ZZZZ</name>
<dbReference type="GO" id="GO:1901135">
    <property type="term" value="P:carbohydrate derivative metabolic process"/>
    <property type="evidence" value="ECO:0007669"/>
    <property type="project" value="InterPro"/>
</dbReference>
<dbReference type="InterPro" id="IPR019490">
    <property type="entry name" value="Glu6P/Mann6P_isomerase_C"/>
</dbReference>
<keyword evidence="2" id="KW-0413">Isomerase</keyword>
<dbReference type="GO" id="GO:0004476">
    <property type="term" value="F:mannose-6-phosphate isomerase activity"/>
    <property type="evidence" value="ECO:0007669"/>
    <property type="project" value="InterPro"/>
</dbReference>
<feature type="domain" description="SIS" evidence="3">
    <location>
        <begin position="23"/>
        <end position="161"/>
    </location>
</feature>
<organism evidence="4">
    <name type="scientific">marine metagenome</name>
    <dbReference type="NCBI Taxonomy" id="408172"/>
    <lineage>
        <taxon>unclassified sequences</taxon>
        <taxon>metagenomes</taxon>
        <taxon>ecological metagenomes</taxon>
    </lineage>
</organism>
<dbReference type="InterPro" id="IPR001347">
    <property type="entry name" value="SIS_dom"/>
</dbReference>
<dbReference type="GO" id="GO:0097367">
    <property type="term" value="F:carbohydrate derivative binding"/>
    <property type="evidence" value="ECO:0007669"/>
    <property type="project" value="InterPro"/>
</dbReference>
<feature type="non-terminal residue" evidence="4">
    <location>
        <position position="300"/>
    </location>
</feature>
<accession>A0A382TMY7</accession>
<dbReference type="SUPFAM" id="SSF53697">
    <property type="entry name" value="SIS domain"/>
    <property type="match status" value="1"/>
</dbReference>
<gene>
    <name evidence="4" type="ORF">METZ01_LOCUS376167</name>
</gene>
<dbReference type="PROSITE" id="PS51464">
    <property type="entry name" value="SIS"/>
    <property type="match status" value="1"/>
</dbReference>